<feature type="transmembrane region" description="Helical" evidence="2">
    <location>
        <begin position="23"/>
        <end position="44"/>
    </location>
</feature>
<gene>
    <name evidence="3" type="ORF">BDV98DRAFT_600822</name>
</gene>
<protein>
    <recommendedName>
        <fullName evidence="5">Copper transporter</fullName>
    </recommendedName>
</protein>
<evidence type="ECO:0000313" key="3">
    <source>
        <dbReference type="EMBL" id="TFL06832.1"/>
    </source>
</evidence>
<dbReference type="Proteomes" id="UP000305067">
    <property type="component" value="Unassembled WGS sequence"/>
</dbReference>
<proteinExistence type="predicted"/>
<name>A0A5C3QY50_9AGAR</name>
<keyword evidence="2" id="KW-1133">Transmembrane helix</keyword>
<keyword evidence="4" id="KW-1185">Reference proteome</keyword>
<evidence type="ECO:0000256" key="1">
    <source>
        <dbReference type="SAM" id="MobiDB-lite"/>
    </source>
</evidence>
<dbReference type="EMBL" id="ML178815">
    <property type="protein sequence ID" value="TFL06832.1"/>
    <property type="molecule type" value="Genomic_DNA"/>
</dbReference>
<feature type="transmembrane region" description="Helical" evidence="2">
    <location>
        <begin position="65"/>
        <end position="85"/>
    </location>
</feature>
<evidence type="ECO:0000256" key="2">
    <source>
        <dbReference type="SAM" id="Phobius"/>
    </source>
</evidence>
<keyword evidence="2" id="KW-0472">Membrane</keyword>
<accession>A0A5C3QY50</accession>
<evidence type="ECO:0008006" key="5">
    <source>
        <dbReference type="Google" id="ProtNLM"/>
    </source>
</evidence>
<dbReference type="OrthoDB" id="73901at2759"/>
<organism evidence="3 4">
    <name type="scientific">Pterulicium gracile</name>
    <dbReference type="NCBI Taxonomy" id="1884261"/>
    <lineage>
        <taxon>Eukaryota</taxon>
        <taxon>Fungi</taxon>
        <taxon>Dikarya</taxon>
        <taxon>Basidiomycota</taxon>
        <taxon>Agaricomycotina</taxon>
        <taxon>Agaricomycetes</taxon>
        <taxon>Agaricomycetidae</taxon>
        <taxon>Agaricales</taxon>
        <taxon>Pleurotineae</taxon>
        <taxon>Pterulaceae</taxon>
        <taxon>Pterulicium</taxon>
    </lineage>
</organism>
<feature type="transmembrane region" description="Helical" evidence="2">
    <location>
        <begin position="91"/>
        <end position="108"/>
    </location>
</feature>
<dbReference type="AlphaFoldDB" id="A0A5C3QY50"/>
<reference evidence="3 4" key="1">
    <citation type="journal article" date="2019" name="Nat. Ecol. Evol.">
        <title>Megaphylogeny resolves global patterns of mushroom evolution.</title>
        <authorList>
            <person name="Varga T."/>
            <person name="Krizsan K."/>
            <person name="Foldi C."/>
            <person name="Dima B."/>
            <person name="Sanchez-Garcia M."/>
            <person name="Sanchez-Ramirez S."/>
            <person name="Szollosi G.J."/>
            <person name="Szarkandi J.G."/>
            <person name="Papp V."/>
            <person name="Albert L."/>
            <person name="Andreopoulos W."/>
            <person name="Angelini C."/>
            <person name="Antonin V."/>
            <person name="Barry K.W."/>
            <person name="Bougher N.L."/>
            <person name="Buchanan P."/>
            <person name="Buyck B."/>
            <person name="Bense V."/>
            <person name="Catcheside P."/>
            <person name="Chovatia M."/>
            <person name="Cooper J."/>
            <person name="Damon W."/>
            <person name="Desjardin D."/>
            <person name="Finy P."/>
            <person name="Geml J."/>
            <person name="Haridas S."/>
            <person name="Hughes K."/>
            <person name="Justo A."/>
            <person name="Karasinski D."/>
            <person name="Kautmanova I."/>
            <person name="Kiss B."/>
            <person name="Kocsube S."/>
            <person name="Kotiranta H."/>
            <person name="LaButti K.M."/>
            <person name="Lechner B.E."/>
            <person name="Liimatainen K."/>
            <person name="Lipzen A."/>
            <person name="Lukacs Z."/>
            <person name="Mihaltcheva S."/>
            <person name="Morgado L.N."/>
            <person name="Niskanen T."/>
            <person name="Noordeloos M.E."/>
            <person name="Ohm R.A."/>
            <person name="Ortiz-Santana B."/>
            <person name="Ovrebo C."/>
            <person name="Racz N."/>
            <person name="Riley R."/>
            <person name="Savchenko A."/>
            <person name="Shiryaev A."/>
            <person name="Soop K."/>
            <person name="Spirin V."/>
            <person name="Szebenyi C."/>
            <person name="Tomsovsky M."/>
            <person name="Tulloss R.E."/>
            <person name="Uehling J."/>
            <person name="Grigoriev I.V."/>
            <person name="Vagvolgyi C."/>
            <person name="Papp T."/>
            <person name="Martin F.M."/>
            <person name="Miettinen O."/>
            <person name="Hibbett D.S."/>
            <person name="Nagy L.G."/>
        </authorList>
    </citation>
    <scope>NUCLEOTIDE SEQUENCE [LARGE SCALE GENOMIC DNA]</scope>
    <source>
        <strain evidence="3 4">CBS 309.79</strain>
    </source>
</reference>
<evidence type="ECO:0000313" key="4">
    <source>
        <dbReference type="Proteomes" id="UP000305067"/>
    </source>
</evidence>
<feature type="region of interest" description="Disordered" evidence="1">
    <location>
        <begin position="202"/>
        <end position="249"/>
    </location>
</feature>
<keyword evidence="2" id="KW-0812">Transmembrane</keyword>
<sequence length="249" mass="27916">MDYLHITFAKDPVLLPGLELRDLTTFLLASLLAVLVCVTERLLTFAQDRRWCPSRRARRSRVQNALWRTLLYWMVTFLRLLYMIIAMSCHLGLILITTTTLAFCQFFIELATTMGEHNHTNVYRNSHDRDPHYSLVNHFRSGSCESAPANASTITGRRPKPEHIFIHPANSNVARADAVAQEMGYASKPDVSYGGVNADETAREWGSGQGRDVARQLMSDPARRDSNGGGFTVGEDDDDETAPLTRNGD</sequence>